<comment type="pathway">
    <text evidence="7">Protein modification; lipoprotein biosynthesis (diacylglyceryl transfer).</text>
</comment>
<reference evidence="8" key="1">
    <citation type="submission" date="2020-04" db="EMBL/GenBank/DDBJ databases">
        <authorList>
            <person name="Zhang T."/>
        </authorList>
    </citation>
    <scope>NUCLEOTIDE SEQUENCE</scope>
    <source>
        <strain evidence="8">HKST-UBA15</strain>
    </source>
</reference>
<dbReference type="NCBIfam" id="TIGR00544">
    <property type="entry name" value="lgt"/>
    <property type="match status" value="1"/>
</dbReference>
<name>A0A955L164_9BACT</name>
<evidence type="ECO:0000256" key="4">
    <source>
        <dbReference type="ARBA" id="ARBA00022692"/>
    </source>
</evidence>
<keyword evidence="4 7" id="KW-0812">Transmembrane</keyword>
<comment type="similarity">
    <text evidence="1 7">Belongs to the Lgt family.</text>
</comment>
<dbReference type="Pfam" id="PF01790">
    <property type="entry name" value="LGT"/>
    <property type="match status" value="1"/>
</dbReference>
<evidence type="ECO:0000256" key="6">
    <source>
        <dbReference type="ARBA" id="ARBA00023136"/>
    </source>
</evidence>
<comment type="function">
    <text evidence="7">Catalyzes the transfer of the diacylglyceryl group from phosphatidylglycerol to the sulfhydryl group of the N-terminal cysteine of a prolipoprotein, the first step in the formation of mature lipoproteins.</text>
</comment>
<sequence length="277" mass="32044">MNSIINKRNVILFTTLVFLLVPIYLIFLRGYFSFPKSLNLGFIEIQFYSLFILAGISLVAYLFDKEKSKYKELRSIDTTTALMWILIGALIGARLWHIVTDNHLYSENLVEMLYLWNGGLGIFGGIIGGFIGAYYYRKSIKTNFIKALSLLAVYLPLGQVIGRFGNFSNKELYGRETDLPWGFYLEEFGKSFHPTFTYEQVGNLLVFIFLYFWYKKFGLSKDLIIIYLSGYAVVRFVVDFSRLENRVLLNLTVAQLTSFILILLAGVYFAKLRQIKR</sequence>
<feature type="transmembrane region" description="Helical" evidence="7">
    <location>
        <begin position="75"/>
        <end position="93"/>
    </location>
</feature>
<evidence type="ECO:0000256" key="7">
    <source>
        <dbReference type="HAMAP-Rule" id="MF_01147"/>
    </source>
</evidence>
<proteinExistence type="inferred from homology"/>
<comment type="catalytic activity">
    <reaction evidence="7">
        <text>L-cysteinyl-[prolipoprotein] + a 1,2-diacyl-sn-glycero-3-phospho-(1'-sn-glycerol) = an S-1,2-diacyl-sn-glyceryl-L-cysteinyl-[prolipoprotein] + sn-glycerol 1-phosphate + H(+)</text>
        <dbReference type="Rhea" id="RHEA:56712"/>
        <dbReference type="Rhea" id="RHEA-COMP:14679"/>
        <dbReference type="Rhea" id="RHEA-COMP:14680"/>
        <dbReference type="ChEBI" id="CHEBI:15378"/>
        <dbReference type="ChEBI" id="CHEBI:29950"/>
        <dbReference type="ChEBI" id="CHEBI:57685"/>
        <dbReference type="ChEBI" id="CHEBI:64716"/>
        <dbReference type="ChEBI" id="CHEBI:140658"/>
        <dbReference type="EC" id="2.5.1.145"/>
    </reaction>
</comment>
<evidence type="ECO:0000256" key="2">
    <source>
        <dbReference type="ARBA" id="ARBA00022475"/>
    </source>
</evidence>
<dbReference type="PANTHER" id="PTHR30589:SF0">
    <property type="entry name" value="PHOSPHATIDYLGLYCEROL--PROLIPOPROTEIN DIACYLGLYCERYL TRANSFERASE"/>
    <property type="match status" value="1"/>
</dbReference>
<feature type="transmembrane region" description="Helical" evidence="7">
    <location>
        <begin position="223"/>
        <end position="241"/>
    </location>
</feature>
<feature type="transmembrane region" description="Helical" evidence="7">
    <location>
        <begin position="12"/>
        <end position="33"/>
    </location>
</feature>
<keyword evidence="3 7" id="KW-0808">Transferase</keyword>
<comment type="caution">
    <text evidence="8">The sequence shown here is derived from an EMBL/GenBank/DDBJ whole genome shotgun (WGS) entry which is preliminary data.</text>
</comment>
<feature type="transmembrane region" description="Helical" evidence="7">
    <location>
        <begin position="196"/>
        <end position="214"/>
    </location>
</feature>
<organism evidence="8 9">
    <name type="scientific">Candidatus Dojkabacteria bacterium</name>
    <dbReference type="NCBI Taxonomy" id="2099670"/>
    <lineage>
        <taxon>Bacteria</taxon>
        <taxon>Candidatus Dojkabacteria</taxon>
    </lineage>
</organism>
<feature type="transmembrane region" description="Helical" evidence="7">
    <location>
        <begin position="113"/>
        <end position="136"/>
    </location>
</feature>
<keyword evidence="6 7" id="KW-0472">Membrane</keyword>
<feature type="transmembrane region" description="Helical" evidence="7">
    <location>
        <begin position="148"/>
        <end position="165"/>
    </location>
</feature>
<evidence type="ECO:0000313" key="8">
    <source>
        <dbReference type="EMBL" id="MCA9380075.1"/>
    </source>
</evidence>
<dbReference type="EC" id="2.5.1.145" evidence="7"/>
<feature type="binding site" evidence="7">
    <location>
        <position position="163"/>
    </location>
    <ligand>
        <name>a 1,2-diacyl-sn-glycero-3-phospho-(1'-sn-glycerol)</name>
        <dbReference type="ChEBI" id="CHEBI:64716"/>
    </ligand>
</feature>
<evidence type="ECO:0000313" key="9">
    <source>
        <dbReference type="Proteomes" id="UP000745577"/>
    </source>
</evidence>
<evidence type="ECO:0000256" key="1">
    <source>
        <dbReference type="ARBA" id="ARBA00007150"/>
    </source>
</evidence>
<dbReference type="EMBL" id="JAGQLL010000027">
    <property type="protein sequence ID" value="MCA9380075.1"/>
    <property type="molecule type" value="Genomic_DNA"/>
</dbReference>
<reference evidence="8" key="2">
    <citation type="journal article" date="2021" name="Microbiome">
        <title>Successional dynamics and alternative stable states in a saline activated sludge microbial community over 9 years.</title>
        <authorList>
            <person name="Wang Y."/>
            <person name="Ye J."/>
            <person name="Ju F."/>
            <person name="Liu L."/>
            <person name="Boyd J.A."/>
            <person name="Deng Y."/>
            <person name="Parks D.H."/>
            <person name="Jiang X."/>
            <person name="Yin X."/>
            <person name="Woodcroft B.J."/>
            <person name="Tyson G.W."/>
            <person name="Hugenholtz P."/>
            <person name="Polz M.F."/>
            <person name="Zhang T."/>
        </authorList>
    </citation>
    <scope>NUCLEOTIDE SEQUENCE</scope>
    <source>
        <strain evidence="8">HKST-UBA15</strain>
    </source>
</reference>
<keyword evidence="5 7" id="KW-1133">Transmembrane helix</keyword>
<dbReference type="PANTHER" id="PTHR30589">
    <property type="entry name" value="PROLIPOPROTEIN DIACYLGLYCERYL TRANSFERASE"/>
    <property type="match status" value="1"/>
</dbReference>
<comment type="subcellular location">
    <subcellularLocation>
        <location evidence="7">Cell membrane</location>
        <topology evidence="7">Multi-pass membrane protein</topology>
    </subcellularLocation>
</comment>
<evidence type="ECO:0000256" key="5">
    <source>
        <dbReference type="ARBA" id="ARBA00022989"/>
    </source>
</evidence>
<feature type="transmembrane region" description="Helical" evidence="7">
    <location>
        <begin position="45"/>
        <end position="63"/>
    </location>
</feature>
<evidence type="ECO:0000256" key="3">
    <source>
        <dbReference type="ARBA" id="ARBA00022679"/>
    </source>
</evidence>
<protein>
    <recommendedName>
        <fullName evidence="7">Phosphatidylglycerol--prolipoprotein diacylglyceryl transferase</fullName>
        <ecNumber evidence="7">2.5.1.145</ecNumber>
    </recommendedName>
</protein>
<dbReference type="GO" id="GO:0008961">
    <property type="term" value="F:phosphatidylglycerol-prolipoprotein diacylglyceryl transferase activity"/>
    <property type="evidence" value="ECO:0007669"/>
    <property type="project" value="UniProtKB-UniRule"/>
</dbReference>
<dbReference type="InterPro" id="IPR001640">
    <property type="entry name" value="Lgt"/>
</dbReference>
<accession>A0A955L164</accession>
<dbReference type="Proteomes" id="UP000745577">
    <property type="component" value="Unassembled WGS sequence"/>
</dbReference>
<feature type="transmembrane region" description="Helical" evidence="7">
    <location>
        <begin position="247"/>
        <end position="270"/>
    </location>
</feature>
<keyword evidence="2 7" id="KW-1003">Cell membrane</keyword>
<dbReference type="GO" id="GO:0005886">
    <property type="term" value="C:plasma membrane"/>
    <property type="evidence" value="ECO:0007669"/>
    <property type="project" value="UniProtKB-SubCell"/>
</dbReference>
<dbReference type="AlphaFoldDB" id="A0A955L164"/>
<dbReference type="HAMAP" id="MF_01147">
    <property type="entry name" value="Lgt"/>
    <property type="match status" value="1"/>
</dbReference>
<gene>
    <name evidence="7 8" type="primary">lgt</name>
    <name evidence="8" type="ORF">KC675_02745</name>
</gene>
<dbReference type="GO" id="GO:0042158">
    <property type="term" value="P:lipoprotein biosynthetic process"/>
    <property type="evidence" value="ECO:0007669"/>
    <property type="project" value="UniProtKB-UniRule"/>
</dbReference>